<feature type="chain" id="PRO_5038583180" evidence="1">
    <location>
        <begin position="18"/>
        <end position="238"/>
    </location>
</feature>
<evidence type="ECO:0000313" key="4">
    <source>
        <dbReference type="Proteomes" id="UP000605670"/>
    </source>
</evidence>
<accession>A0A917BRM9</accession>
<protein>
    <submittedName>
        <fullName evidence="3">Lipoprotein</fullName>
    </submittedName>
</protein>
<keyword evidence="1" id="KW-0732">Signal</keyword>
<keyword evidence="4" id="KW-1185">Reference proteome</keyword>
<feature type="domain" description="DUF305" evidence="2">
    <location>
        <begin position="68"/>
        <end position="233"/>
    </location>
</feature>
<dbReference type="RefSeq" id="WP_188430634.1">
    <property type="nucleotide sequence ID" value="NZ_BAABKH010000003.1"/>
</dbReference>
<dbReference type="Proteomes" id="UP000605670">
    <property type="component" value="Unassembled WGS sequence"/>
</dbReference>
<feature type="signal peptide" evidence="1">
    <location>
        <begin position="1"/>
        <end position="17"/>
    </location>
</feature>
<comment type="caution">
    <text evidence="3">The sequence shown here is derived from an EMBL/GenBank/DDBJ whole genome shotgun (WGS) entry which is preliminary data.</text>
</comment>
<dbReference type="Gene3D" id="1.20.1260.10">
    <property type="match status" value="1"/>
</dbReference>
<dbReference type="Pfam" id="PF03713">
    <property type="entry name" value="DUF305"/>
    <property type="match status" value="1"/>
</dbReference>
<reference evidence="3" key="2">
    <citation type="submission" date="2020-09" db="EMBL/GenBank/DDBJ databases">
        <authorList>
            <person name="Sun Q."/>
            <person name="Zhou Y."/>
        </authorList>
    </citation>
    <scope>NUCLEOTIDE SEQUENCE</scope>
    <source>
        <strain evidence="3">CGMCC 1.12160</strain>
    </source>
</reference>
<evidence type="ECO:0000256" key="1">
    <source>
        <dbReference type="SAM" id="SignalP"/>
    </source>
</evidence>
<organism evidence="3 4">
    <name type="scientific">Ornithinimicrobium tianjinense</name>
    <dbReference type="NCBI Taxonomy" id="1195761"/>
    <lineage>
        <taxon>Bacteria</taxon>
        <taxon>Bacillati</taxon>
        <taxon>Actinomycetota</taxon>
        <taxon>Actinomycetes</taxon>
        <taxon>Micrococcales</taxon>
        <taxon>Ornithinimicrobiaceae</taxon>
        <taxon>Ornithinimicrobium</taxon>
    </lineage>
</organism>
<keyword evidence="3" id="KW-0449">Lipoprotein</keyword>
<name>A0A917BRM9_9MICO</name>
<dbReference type="PANTHER" id="PTHR36933">
    <property type="entry name" value="SLL0788 PROTEIN"/>
    <property type="match status" value="1"/>
</dbReference>
<sequence length="238" mass="24572">MPSPPASASLVSLVLGAALLAGCSASQTPTAVTVTPDRPVIQPGGPGEANATLTGPIAIPVEEPNEADVRFAQAMIIHHAQALEMVEIARDGLEDQAVRGLAERIAAAQGPEVGALVGWLVRHDEPVPQEAVEAGVDVKGLGGRVGARSRGHAGHDAEEMAGMATADQLEALGTASGRAADVLFLELMTAHHEGALVMTTEHGTQGIDAQAREMSDEMHVEQTAEIDRMAELLATLRG</sequence>
<evidence type="ECO:0000259" key="2">
    <source>
        <dbReference type="Pfam" id="PF03713"/>
    </source>
</evidence>
<reference evidence="3" key="1">
    <citation type="journal article" date="2014" name="Int. J. Syst. Evol. Microbiol.">
        <title>Complete genome sequence of Corynebacterium casei LMG S-19264T (=DSM 44701T), isolated from a smear-ripened cheese.</title>
        <authorList>
            <consortium name="US DOE Joint Genome Institute (JGI-PGF)"/>
            <person name="Walter F."/>
            <person name="Albersmeier A."/>
            <person name="Kalinowski J."/>
            <person name="Ruckert C."/>
        </authorList>
    </citation>
    <scope>NUCLEOTIDE SEQUENCE</scope>
    <source>
        <strain evidence="3">CGMCC 1.12160</strain>
    </source>
</reference>
<evidence type="ECO:0000313" key="3">
    <source>
        <dbReference type="EMBL" id="GGF53483.1"/>
    </source>
</evidence>
<dbReference type="EMBL" id="BMEM01000003">
    <property type="protein sequence ID" value="GGF53483.1"/>
    <property type="molecule type" value="Genomic_DNA"/>
</dbReference>
<dbReference type="AlphaFoldDB" id="A0A917BRM9"/>
<dbReference type="InterPro" id="IPR012347">
    <property type="entry name" value="Ferritin-like"/>
</dbReference>
<dbReference type="InterPro" id="IPR005183">
    <property type="entry name" value="DUF305_CopM-like"/>
</dbReference>
<dbReference type="PANTHER" id="PTHR36933:SF1">
    <property type="entry name" value="SLL0788 PROTEIN"/>
    <property type="match status" value="1"/>
</dbReference>
<gene>
    <name evidence="3" type="ORF">GCM10011366_21560</name>
</gene>
<proteinExistence type="predicted"/>